<dbReference type="AlphaFoldDB" id="A0A8J4PXH7"/>
<keyword evidence="1" id="KW-0472">Membrane</keyword>
<comment type="caution">
    <text evidence="2">The sequence shown here is derived from an EMBL/GenBank/DDBJ whole genome shotgun (WGS) entry which is preliminary data.</text>
</comment>
<dbReference type="EMBL" id="AJWJ01000051">
    <property type="protein sequence ID" value="KAF2076728.1"/>
    <property type="molecule type" value="Genomic_DNA"/>
</dbReference>
<keyword evidence="1" id="KW-1133">Transmembrane helix</keyword>
<keyword evidence="3" id="KW-1185">Reference proteome</keyword>
<organism evidence="2 3">
    <name type="scientific">Polysphondylium violaceum</name>
    <dbReference type="NCBI Taxonomy" id="133409"/>
    <lineage>
        <taxon>Eukaryota</taxon>
        <taxon>Amoebozoa</taxon>
        <taxon>Evosea</taxon>
        <taxon>Eumycetozoa</taxon>
        <taxon>Dictyostelia</taxon>
        <taxon>Dictyosteliales</taxon>
        <taxon>Dictyosteliaceae</taxon>
        <taxon>Polysphondylium</taxon>
    </lineage>
</organism>
<evidence type="ECO:0000313" key="2">
    <source>
        <dbReference type="EMBL" id="KAF2076728.1"/>
    </source>
</evidence>
<name>A0A8J4PXH7_9MYCE</name>
<dbReference type="Proteomes" id="UP000695562">
    <property type="component" value="Unassembled WGS sequence"/>
</dbReference>
<accession>A0A8J4PXH7</accession>
<keyword evidence="1" id="KW-0812">Transmembrane</keyword>
<reference evidence="2" key="1">
    <citation type="submission" date="2020-01" db="EMBL/GenBank/DDBJ databases">
        <title>Development of genomics and gene disruption for Polysphondylium violaceum indicates a role for the polyketide synthase stlB in stalk morphogenesis.</title>
        <authorList>
            <person name="Narita B."/>
            <person name="Kawabe Y."/>
            <person name="Kin K."/>
            <person name="Saito T."/>
            <person name="Gibbs R."/>
            <person name="Kuspa A."/>
            <person name="Muzny D."/>
            <person name="Queller D."/>
            <person name="Richards S."/>
            <person name="Strassman J."/>
            <person name="Sucgang R."/>
            <person name="Worley K."/>
            <person name="Schaap P."/>
        </authorList>
    </citation>
    <scope>NUCLEOTIDE SEQUENCE</scope>
    <source>
        <strain evidence="2">QSvi11</strain>
    </source>
</reference>
<evidence type="ECO:0000313" key="3">
    <source>
        <dbReference type="Proteomes" id="UP000695562"/>
    </source>
</evidence>
<sequence length="259" mass="30590">MDEERNIGLVNENDVDQGEQDTLLFPSSSSSTRLKTIFHYILIIFLFIILSFYMFFLTTIVVEKAFSSGNFDFPFKKALEKNQYLHKSHCLTVCNLENEMKLDFLVCNENFKHCKNFNLSPFNKTKIHCITVSKLKNSLPIEKIGKFTIYHDREKENNIDNISLDINDDSSTDNNNDNNIKYIRKTTKKENTKDDYHKFKLSMIQHIYGEQMDSYSKIMDHKLLLKSYNSKKDKIHFECPKDNIWRLSIIQNEIINLKL</sequence>
<evidence type="ECO:0000256" key="1">
    <source>
        <dbReference type="SAM" id="Phobius"/>
    </source>
</evidence>
<gene>
    <name evidence="2" type="ORF">CYY_001985</name>
</gene>
<protein>
    <submittedName>
        <fullName evidence="2">Uncharacterized protein</fullName>
    </submittedName>
</protein>
<proteinExistence type="predicted"/>
<feature type="transmembrane region" description="Helical" evidence="1">
    <location>
        <begin position="37"/>
        <end position="62"/>
    </location>
</feature>